<evidence type="ECO:0000313" key="3">
    <source>
        <dbReference type="Proteomes" id="UP000809789"/>
    </source>
</evidence>
<reference evidence="2" key="1">
    <citation type="submission" date="2021-07" db="EMBL/GenBank/DDBJ databases">
        <title>Elsinoe batatas strain:CRI-CJ2 Genome sequencing and assembly.</title>
        <authorList>
            <person name="Huang L."/>
        </authorList>
    </citation>
    <scope>NUCLEOTIDE SEQUENCE</scope>
    <source>
        <strain evidence="2">CRI-CJ2</strain>
    </source>
</reference>
<evidence type="ECO:0000256" key="1">
    <source>
        <dbReference type="SAM" id="MobiDB-lite"/>
    </source>
</evidence>
<accession>A0A8K0LEG5</accession>
<organism evidence="2 3">
    <name type="scientific">Elsinoe batatas</name>
    <dbReference type="NCBI Taxonomy" id="2601811"/>
    <lineage>
        <taxon>Eukaryota</taxon>
        <taxon>Fungi</taxon>
        <taxon>Dikarya</taxon>
        <taxon>Ascomycota</taxon>
        <taxon>Pezizomycotina</taxon>
        <taxon>Dothideomycetes</taxon>
        <taxon>Dothideomycetidae</taxon>
        <taxon>Myriangiales</taxon>
        <taxon>Elsinoaceae</taxon>
        <taxon>Elsinoe</taxon>
    </lineage>
</organism>
<comment type="caution">
    <text evidence="2">The sequence shown here is derived from an EMBL/GenBank/DDBJ whole genome shotgun (WGS) entry which is preliminary data.</text>
</comment>
<protein>
    <submittedName>
        <fullName evidence="2">Uncharacterized protein</fullName>
    </submittedName>
</protein>
<dbReference type="AlphaFoldDB" id="A0A8K0LEG5"/>
<dbReference type="Proteomes" id="UP000809789">
    <property type="component" value="Unassembled WGS sequence"/>
</dbReference>
<name>A0A8K0LEG5_9PEZI</name>
<proteinExistence type="predicted"/>
<keyword evidence="3" id="KW-1185">Reference proteome</keyword>
<evidence type="ECO:0000313" key="2">
    <source>
        <dbReference type="EMBL" id="KAG8630713.1"/>
    </source>
</evidence>
<gene>
    <name evidence="2" type="ORF">KVT40_002332</name>
</gene>
<feature type="compositionally biased region" description="Basic and acidic residues" evidence="1">
    <location>
        <begin position="128"/>
        <end position="140"/>
    </location>
</feature>
<dbReference type="OrthoDB" id="4436770at2759"/>
<dbReference type="EMBL" id="JAESVG020000002">
    <property type="protein sequence ID" value="KAG8630713.1"/>
    <property type="molecule type" value="Genomic_DNA"/>
</dbReference>
<feature type="region of interest" description="Disordered" evidence="1">
    <location>
        <begin position="121"/>
        <end position="185"/>
    </location>
</feature>
<sequence>MTDGKKVLLSLLIPPTSLLPTPPNLPLLLPLKSLLNKGFHKTHSLRPDIFGNNFVRLRTVEQVSDLPGKDGFTILLLEITDSETNGPGSGTISSSLDVARIVATGSVTDFGTEAVETYVERSKRKGGRAWEDHQDMKRGEVAPTSVSPEGPEVNKEQVDGDSFTGSENDTPNIDTATPQERSSDAIGVAERQRVHKFEITAFTVDPDVQAKGLGARVLEEIKWVAARSLYGGKLQKQMQNEDVLRSVWLESEQGMGEVKGVDLGKLKRMEEAKTAVVPEDRSKDGGQDEELAPEVVLMCTVATGTVPAGMWGTRKDCTWVYMETAKC</sequence>
<feature type="compositionally biased region" description="Polar residues" evidence="1">
    <location>
        <begin position="163"/>
        <end position="180"/>
    </location>
</feature>